<dbReference type="InterPro" id="IPR009057">
    <property type="entry name" value="Homeodomain-like_sf"/>
</dbReference>
<dbReference type="Gene3D" id="1.10.10.60">
    <property type="entry name" value="Homeodomain-like"/>
    <property type="match status" value="1"/>
</dbReference>
<dbReference type="InterPro" id="IPR003012">
    <property type="entry name" value="Tet_transcr_reg_TetR"/>
</dbReference>
<evidence type="ECO:0000313" key="7">
    <source>
        <dbReference type="EMBL" id="GAA4972658.1"/>
    </source>
</evidence>
<dbReference type="PRINTS" id="PR00400">
    <property type="entry name" value="TETREPRESSOR"/>
</dbReference>
<dbReference type="PANTHER" id="PTHR30055">
    <property type="entry name" value="HTH-TYPE TRANSCRIPTIONAL REGULATOR RUTR"/>
    <property type="match status" value="1"/>
</dbReference>
<dbReference type="Pfam" id="PF00440">
    <property type="entry name" value="TetR_N"/>
    <property type="match status" value="1"/>
</dbReference>
<accession>A0ABP9HK74</accession>
<keyword evidence="8" id="KW-1185">Reference proteome</keyword>
<dbReference type="InterPro" id="IPR004111">
    <property type="entry name" value="Repressor_TetR_C"/>
</dbReference>
<evidence type="ECO:0000313" key="8">
    <source>
        <dbReference type="Proteomes" id="UP001500466"/>
    </source>
</evidence>
<dbReference type="Gene3D" id="1.10.357.10">
    <property type="entry name" value="Tetracycline Repressor, domain 2"/>
    <property type="match status" value="1"/>
</dbReference>
<dbReference type="EMBL" id="BAABHS010000015">
    <property type="protein sequence ID" value="GAA4972658.1"/>
    <property type="molecule type" value="Genomic_DNA"/>
</dbReference>
<feature type="DNA-binding region" description="H-T-H motif" evidence="5">
    <location>
        <begin position="37"/>
        <end position="56"/>
    </location>
</feature>
<feature type="domain" description="HTH tetR-type" evidence="6">
    <location>
        <begin position="14"/>
        <end position="74"/>
    </location>
</feature>
<comment type="caution">
    <text evidence="7">The sequence shown here is derived from an EMBL/GenBank/DDBJ whole genome shotgun (WGS) entry which is preliminary data.</text>
</comment>
<dbReference type="SUPFAM" id="SSF46689">
    <property type="entry name" value="Homeodomain-like"/>
    <property type="match status" value="1"/>
</dbReference>
<gene>
    <name evidence="7" type="ORF">GCM10023205_43630</name>
</gene>
<keyword evidence="4" id="KW-0804">Transcription</keyword>
<dbReference type="PANTHER" id="PTHR30055:SF151">
    <property type="entry name" value="TRANSCRIPTIONAL REGULATORY PROTEIN"/>
    <property type="match status" value="1"/>
</dbReference>
<dbReference type="PROSITE" id="PS50977">
    <property type="entry name" value="HTH_TETR_2"/>
    <property type="match status" value="1"/>
</dbReference>
<keyword evidence="1" id="KW-0678">Repressor</keyword>
<keyword evidence="2" id="KW-0805">Transcription regulation</keyword>
<evidence type="ECO:0000256" key="4">
    <source>
        <dbReference type="ARBA" id="ARBA00023163"/>
    </source>
</evidence>
<dbReference type="InterPro" id="IPR001647">
    <property type="entry name" value="HTH_TetR"/>
</dbReference>
<dbReference type="SUPFAM" id="SSF48498">
    <property type="entry name" value="Tetracyclin repressor-like, C-terminal domain"/>
    <property type="match status" value="1"/>
</dbReference>
<name>A0ABP9HK74_9ACTN</name>
<dbReference type="InterPro" id="IPR050109">
    <property type="entry name" value="HTH-type_TetR-like_transc_reg"/>
</dbReference>
<dbReference type="RefSeq" id="WP_345677280.1">
    <property type="nucleotide sequence ID" value="NZ_BAABHS010000015.1"/>
</dbReference>
<reference evidence="8" key="1">
    <citation type="journal article" date="2019" name="Int. J. Syst. Evol. Microbiol.">
        <title>The Global Catalogue of Microorganisms (GCM) 10K type strain sequencing project: providing services to taxonomists for standard genome sequencing and annotation.</title>
        <authorList>
            <consortium name="The Broad Institute Genomics Platform"/>
            <consortium name="The Broad Institute Genome Sequencing Center for Infectious Disease"/>
            <person name="Wu L."/>
            <person name="Ma J."/>
        </authorList>
    </citation>
    <scope>NUCLEOTIDE SEQUENCE [LARGE SCALE GENOMIC DNA]</scope>
    <source>
        <strain evidence="8">JCM 17986</strain>
    </source>
</reference>
<keyword evidence="3 5" id="KW-0238">DNA-binding</keyword>
<evidence type="ECO:0000259" key="6">
    <source>
        <dbReference type="PROSITE" id="PS50977"/>
    </source>
</evidence>
<sequence length="232" mass="25290">MTQPQEVKSAERGSVTRDALARAGLAVLQRDGLDALSMRAVAAELGVRAPSLYWHVRSKEELLDLLGDALMLAAAPDLPVRSGDWRADLGAIAWGFREFLRVRRDAVRVLAGRFLHGPGMWTVMEQQLEVLHDAGFSRQDATLASYTLGITVTGFMLNEQAAVSAAEAEGRLGRRAAVDEIAGLIEGLPADRYPHLVASARAMAGPDMDERFRFVVDRFLDGLEALPRTLPT</sequence>
<dbReference type="InterPro" id="IPR036271">
    <property type="entry name" value="Tet_transcr_reg_TetR-rel_C_sf"/>
</dbReference>
<dbReference type="Proteomes" id="UP001500466">
    <property type="component" value="Unassembled WGS sequence"/>
</dbReference>
<evidence type="ECO:0000256" key="1">
    <source>
        <dbReference type="ARBA" id="ARBA00022491"/>
    </source>
</evidence>
<proteinExistence type="predicted"/>
<organism evidence="7 8">
    <name type="scientific">Yinghuangia aomiensis</name>
    <dbReference type="NCBI Taxonomy" id="676205"/>
    <lineage>
        <taxon>Bacteria</taxon>
        <taxon>Bacillati</taxon>
        <taxon>Actinomycetota</taxon>
        <taxon>Actinomycetes</taxon>
        <taxon>Kitasatosporales</taxon>
        <taxon>Streptomycetaceae</taxon>
        <taxon>Yinghuangia</taxon>
    </lineage>
</organism>
<protein>
    <submittedName>
        <fullName evidence="7">TetR/AcrR family transcriptional regulator C-terminal domain-containing protein</fullName>
    </submittedName>
</protein>
<evidence type="ECO:0000256" key="3">
    <source>
        <dbReference type="ARBA" id="ARBA00023125"/>
    </source>
</evidence>
<dbReference type="Pfam" id="PF02909">
    <property type="entry name" value="TetR_C_1"/>
    <property type="match status" value="1"/>
</dbReference>
<evidence type="ECO:0000256" key="2">
    <source>
        <dbReference type="ARBA" id="ARBA00023015"/>
    </source>
</evidence>
<evidence type="ECO:0000256" key="5">
    <source>
        <dbReference type="PROSITE-ProRule" id="PRU00335"/>
    </source>
</evidence>